<evidence type="ECO:0000313" key="1">
    <source>
        <dbReference type="Proteomes" id="UP001732720"/>
    </source>
</evidence>
<gene>
    <name evidence="2" type="primary">Gabrq</name>
</gene>
<keyword evidence="2" id="KW-0675">Receptor</keyword>
<dbReference type="Proteomes" id="UP001732720">
    <property type="component" value="Chromosome X"/>
</dbReference>
<accession>A0AC58LNY6</accession>
<organism evidence="1 2">
    <name type="scientific">Castor canadensis</name>
    <name type="common">American beaver</name>
    <dbReference type="NCBI Taxonomy" id="51338"/>
    <lineage>
        <taxon>Eukaryota</taxon>
        <taxon>Metazoa</taxon>
        <taxon>Chordata</taxon>
        <taxon>Craniata</taxon>
        <taxon>Vertebrata</taxon>
        <taxon>Euteleostomi</taxon>
        <taxon>Mammalia</taxon>
        <taxon>Eutheria</taxon>
        <taxon>Euarchontoglires</taxon>
        <taxon>Glires</taxon>
        <taxon>Rodentia</taxon>
        <taxon>Castorimorpha</taxon>
        <taxon>Castoridae</taxon>
        <taxon>Castor</taxon>
    </lineage>
</organism>
<evidence type="ECO:0000313" key="2">
    <source>
        <dbReference type="RefSeq" id="XP_073918857.1"/>
    </source>
</evidence>
<sequence>MGIRGMLRAAALLLLIRTWLAESNDPRPTPKFHFEFSSTMPEVVLDLFKCKNCANEAVVQKILDRVLSKYDARLRPNFGGAPVPVGISIYVSSIEQISEINMDYTITMFLHQTWKDSRLAYYETNLNLTLDYRMHEKLWVPDCYFLNSKDAFLHDVTVDNRVFQLHPDGTVRYGIRLTTTAACSFDLHKFPMDKQACKLEVESYGYTVEDVVLSWEDNENAIHMTEELQIPQFAFLGRAITSKEVYFYTGSYMRLILKFQVQREVNSYLVQVYWPTVLTTILSWISFWMNYDSSAARVTIGLTSILVLTTIDSHLRDKLPHIACIKAIDIYILVCLFFVFLSLLEYVYINYLFFSQGLQRHRRRRRRPRRVVARYRYQEVVLGNVQDGLINVEDGVGSLPTGPVQARLASPESLGSLASSSEQAQLATPESLSPLFYPSGQSQLASGESLNDLPSTSQQALHGYGTRFHTDDCIIPIKIHNHAETQDDEDSEDSLSSDESHGHGPSRRPMLPHDQRCVQEASWDLVHIRSLHDDINVESSCLGLEEQRKGNTDSIWSLNDEEFMACDQEDSSSESDDSCPPSPGCSFNEGFSFQLFNPDSMPKVDRWSRFLFPLSFGLFNVVYWLYHIY</sequence>
<reference evidence="2" key="1">
    <citation type="submission" date="2025-08" db="UniProtKB">
        <authorList>
            <consortium name="RefSeq"/>
        </authorList>
    </citation>
    <scope>IDENTIFICATION</scope>
</reference>
<keyword evidence="1" id="KW-1185">Reference proteome</keyword>
<name>A0AC58LNY6_CASCN</name>
<dbReference type="RefSeq" id="XP_073918857.1">
    <property type="nucleotide sequence ID" value="XM_074062756.1"/>
</dbReference>
<protein>
    <submittedName>
        <fullName evidence="2">Gamma-aminobutyric acid receptor subunit theta</fullName>
    </submittedName>
</protein>
<proteinExistence type="predicted"/>